<keyword evidence="1" id="KW-0472">Membrane</keyword>
<keyword evidence="1" id="KW-1133">Transmembrane helix</keyword>
<dbReference type="Proteomes" id="UP001602058">
    <property type="component" value="Unassembled WGS sequence"/>
</dbReference>
<sequence length="197" mass="22053">MPARSRGRALGVLLTLSMCSAAIFTLLVQDVARTIELGSVTWQSVFLWVLMTVMLAPVPALTGRARRDATLTVLPVLGSREELEDHTYVLYLRPFDEDRALFRTQPSSGRHTWSAWVRYFGEDGAQNGWTGEERLVHLFRRFGRVVAVGRPGEPFPLPGAGRFYLPKTDWKPEVSDAMRRARQVLLVAGITGDAKRA</sequence>
<accession>A0ABW6UE71</accession>
<keyword evidence="1" id="KW-0812">Transmembrane</keyword>
<evidence type="ECO:0000313" key="3">
    <source>
        <dbReference type="Proteomes" id="UP001602058"/>
    </source>
</evidence>
<dbReference type="EMBL" id="JBIAWJ010000003">
    <property type="protein sequence ID" value="MFF4521492.1"/>
    <property type="molecule type" value="Genomic_DNA"/>
</dbReference>
<proteinExistence type="predicted"/>
<organism evidence="2 3">
    <name type="scientific">Streptomyces bluensis</name>
    <dbReference type="NCBI Taxonomy" id="33897"/>
    <lineage>
        <taxon>Bacteria</taxon>
        <taxon>Bacillati</taxon>
        <taxon>Actinomycetota</taxon>
        <taxon>Actinomycetes</taxon>
        <taxon>Kitasatosporales</taxon>
        <taxon>Streptomycetaceae</taxon>
        <taxon>Streptomyces</taxon>
    </lineage>
</organism>
<evidence type="ECO:0000256" key="1">
    <source>
        <dbReference type="SAM" id="Phobius"/>
    </source>
</evidence>
<name>A0ABW6UE71_9ACTN</name>
<protein>
    <recommendedName>
        <fullName evidence="4">DUF58 domain-containing protein</fullName>
    </recommendedName>
</protein>
<comment type="caution">
    <text evidence="2">The sequence shown here is derived from an EMBL/GenBank/DDBJ whole genome shotgun (WGS) entry which is preliminary data.</text>
</comment>
<reference evidence="2 3" key="1">
    <citation type="submission" date="2024-10" db="EMBL/GenBank/DDBJ databases">
        <title>The Natural Products Discovery Center: Release of the First 8490 Sequenced Strains for Exploring Actinobacteria Biosynthetic Diversity.</title>
        <authorList>
            <person name="Kalkreuter E."/>
            <person name="Kautsar S.A."/>
            <person name="Yang D."/>
            <person name="Bader C.D."/>
            <person name="Teijaro C.N."/>
            <person name="Fluegel L."/>
            <person name="Davis C.M."/>
            <person name="Simpson J.R."/>
            <person name="Lauterbach L."/>
            <person name="Steele A.D."/>
            <person name="Gui C."/>
            <person name="Meng S."/>
            <person name="Li G."/>
            <person name="Viehrig K."/>
            <person name="Ye F."/>
            <person name="Su P."/>
            <person name="Kiefer A.F."/>
            <person name="Nichols A."/>
            <person name="Cepeda A.J."/>
            <person name="Yan W."/>
            <person name="Fan B."/>
            <person name="Jiang Y."/>
            <person name="Adhikari A."/>
            <person name="Zheng C.-J."/>
            <person name="Schuster L."/>
            <person name="Cowan T.M."/>
            <person name="Smanski M.J."/>
            <person name="Chevrette M.G."/>
            <person name="De Carvalho L.P.S."/>
            <person name="Shen B."/>
        </authorList>
    </citation>
    <scope>NUCLEOTIDE SEQUENCE [LARGE SCALE GENOMIC DNA]</scope>
    <source>
        <strain evidence="2 3">NPDC001390</strain>
    </source>
</reference>
<feature type="transmembrane region" description="Helical" evidence="1">
    <location>
        <begin position="45"/>
        <end position="62"/>
    </location>
</feature>
<evidence type="ECO:0000313" key="2">
    <source>
        <dbReference type="EMBL" id="MFF4521492.1"/>
    </source>
</evidence>
<evidence type="ECO:0008006" key="4">
    <source>
        <dbReference type="Google" id="ProtNLM"/>
    </source>
</evidence>
<keyword evidence="3" id="KW-1185">Reference proteome</keyword>
<gene>
    <name evidence="2" type="ORF">ACFY1D_08570</name>
</gene>
<dbReference type="RefSeq" id="WP_387884832.1">
    <property type="nucleotide sequence ID" value="NZ_JBIAWJ010000003.1"/>
</dbReference>